<sequence length="29" mass="3244">MAPYFLNSALLFCQAFCNVFHPGRNTGSH</sequence>
<dbReference type="EMBL" id="GBXM01071641">
    <property type="protein sequence ID" value="JAH36936.1"/>
    <property type="molecule type" value="Transcribed_RNA"/>
</dbReference>
<reference evidence="1" key="1">
    <citation type="submission" date="2014-11" db="EMBL/GenBank/DDBJ databases">
        <authorList>
            <person name="Amaro Gonzalez C."/>
        </authorList>
    </citation>
    <scope>NUCLEOTIDE SEQUENCE</scope>
</reference>
<proteinExistence type="predicted"/>
<evidence type="ECO:0000313" key="1">
    <source>
        <dbReference type="EMBL" id="JAH36936.1"/>
    </source>
</evidence>
<name>A0A0E9S6N8_ANGAN</name>
<accession>A0A0E9S6N8</accession>
<dbReference type="AlphaFoldDB" id="A0A0E9S6N8"/>
<protein>
    <submittedName>
        <fullName evidence="1">Uncharacterized protein</fullName>
    </submittedName>
</protein>
<dbReference type="EMBL" id="GBXM01078796">
    <property type="protein sequence ID" value="JAH29781.1"/>
    <property type="molecule type" value="Transcribed_RNA"/>
</dbReference>
<organism evidence="1">
    <name type="scientific">Anguilla anguilla</name>
    <name type="common">European freshwater eel</name>
    <name type="synonym">Muraena anguilla</name>
    <dbReference type="NCBI Taxonomy" id="7936"/>
    <lineage>
        <taxon>Eukaryota</taxon>
        <taxon>Metazoa</taxon>
        <taxon>Chordata</taxon>
        <taxon>Craniata</taxon>
        <taxon>Vertebrata</taxon>
        <taxon>Euteleostomi</taxon>
        <taxon>Actinopterygii</taxon>
        <taxon>Neopterygii</taxon>
        <taxon>Teleostei</taxon>
        <taxon>Anguilliformes</taxon>
        <taxon>Anguillidae</taxon>
        <taxon>Anguilla</taxon>
    </lineage>
</organism>
<dbReference type="EMBL" id="GBXM01078016">
    <property type="protein sequence ID" value="JAH30561.1"/>
    <property type="molecule type" value="Transcribed_RNA"/>
</dbReference>
<reference evidence="1" key="2">
    <citation type="journal article" date="2015" name="Fish Shellfish Immunol.">
        <title>Early steps in the European eel (Anguilla anguilla)-Vibrio vulnificus interaction in the gills: Role of the RtxA13 toxin.</title>
        <authorList>
            <person name="Callol A."/>
            <person name="Pajuelo D."/>
            <person name="Ebbesson L."/>
            <person name="Teles M."/>
            <person name="MacKenzie S."/>
            <person name="Amaro C."/>
        </authorList>
    </citation>
    <scope>NUCLEOTIDE SEQUENCE</scope>
</reference>